<sequence>MSLASATTTSRLGTPLLERIGNTPLIRLERLTAHLPGVQILGKAEWANPGGSVKDRAASSIVLDAQARGLLTPGKRLLDATSGNTGIAYAMLGSAMGFGVTLCMPSNVSPERKRILQAYGAEIVWTEPGDGSDGAIRKARELAANEGDKYFYADQYGNNANWQAHYRTTANEIWKQTEGQITHFVAGLGTSGTFVGTTRRLKELNPAIQCISMQPDSPFNGLEGLKHMATAIVPPIYDTTLADRNVEMETEAAYTMAKKLGRTEGLLVGVSAAAAVATSLRIAEEEAAKGNEAVIVTILCDSADKYLSERFWSE</sequence>
<proteinExistence type="inferred from homology"/>
<evidence type="ECO:0000256" key="2">
    <source>
        <dbReference type="ARBA" id="ARBA00007103"/>
    </source>
</evidence>
<evidence type="ECO:0000256" key="9">
    <source>
        <dbReference type="ARBA" id="ARBA00033075"/>
    </source>
</evidence>
<gene>
    <name evidence="11" type="ORF">ESZ00_03825</name>
</gene>
<name>A0A4Q1SHM9_9BACT</name>
<evidence type="ECO:0000256" key="7">
    <source>
        <dbReference type="ARBA" id="ARBA00023192"/>
    </source>
</evidence>
<keyword evidence="7" id="KW-0198">Cysteine biosynthesis</keyword>
<evidence type="ECO:0000256" key="4">
    <source>
        <dbReference type="ARBA" id="ARBA00022605"/>
    </source>
</evidence>
<dbReference type="PROSITE" id="PS00901">
    <property type="entry name" value="CYS_SYNTHASE"/>
    <property type="match status" value="1"/>
</dbReference>
<organism evidence="11 12">
    <name type="scientific">Silvibacterium dinghuense</name>
    <dbReference type="NCBI Taxonomy" id="1560006"/>
    <lineage>
        <taxon>Bacteria</taxon>
        <taxon>Pseudomonadati</taxon>
        <taxon>Acidobacteriota</taxon>
        <taxon>Terriglobia</taxon>
        <taxon>Terriglobales</taxon>
        <taxon>Acidobacteriaceae</taxon>
        <taxon>Silvibacterium</taxon>
    </lineage>
</organism>
<evidence type="ECO:0000259" key="10">
    <source>
        <dbReference type="Pfam" id="PF00291"/>
    </source>
</evidence>
<dbReference type="FunFam" id="3.40.50.1100:FF:000016">
    <property type="entry name" value="Cysteine synthase A"/>
    <property type="match status" value="1"/>
</dbReference>
<dbReference type="OrthoDB" id="9808024at2"/>
<evidence type="ECO:0000256" key="1">
    <source>
        <dbReference type="ARBA" id="ARBA00001933"/>
    </source>
</evidence>
<evidence type="ECO:0000256" key="8">
    <source>
        <dbReference type="ARBA" id="ARBA00030296"/>
    </source>
</evidence>
<evidence type="ECO:0000256" key="5">
    <source>
        <dbReference type="ARBA" id="ARBA00022679"/>
    </source>
</evidence>
<comment type="similarity">
    <text evidence="2">Belongs to the cysteine synthase/cystathionine beta-synthase family.</text>
</comment>
<accession>A0A4Q1SHM9</accession>
<dbReference type="Gene3D" id="3.40.50.1100">
    <property type="match status" value="2"/>
</dbReference>
<reference evidence="11 12" key="1">
    <citation type="journal article" date="2016" name="Int. J. Syst. Evol. Microbiol.">
        <title>Acidipila dinghuensis sp. nov., an acidobacterium isolated from forest soil.</title>
        <authorList>
            <person name="Jiang Y.W."/>
            <person name="Wang J."/>
            <person name="Chen M.H."/>
            <person name="Lv Y.Y."/>
            <person name="Qiu L.H."/>
        </authorList>
    </citation>
    <scope>NUCLEOTIDE SEQUENCE [LARGE SCALE GENOMIC DNA]</scope>
    <source>
        <strain evidence="11 12">DHOF10</strain>
    </source>
</reference>
<dbReference type="GO" id="GO:0006535">
    <property type="term" value="P:cysteine biosynthetic process from serine"/>
    <property type="evidence" value="ECO:0007669"/>
    <property type="project" value="InterPro"/>
</dbReference>
<dbReference type="GO" id="GO:0016765">
    <property type="term" value="F:transferase activity, transferring alkyl or aryl (other than methyl) groups"/>
    <property type="evidence" value="ECO:0007669"/>
    <property type="project" value="UniProtKB-ARBA"/>
</dbReference>
<evidence type="ECO:0000256" key="3">
    <source>
        <dbReference type="ARBA" id="ARBA00019371"/>
    </source>
</evidence>
<dbReference type="CDD" id="cd01561">
    <property type="entry name" value="CBS_like"/>
    <property type="match status" value="1"/>
</dbReference>
<keyword evidence="5" id="KW-0808">Transferase</keyword>
<dbReference type="EMBL" id="SDMK01000001">
    <property type="protein sequence ID" value="RXS97066.1"/>
    <property type="molecule type" value="Genomic_DNA"/>
</dbReference>
<dbReference type="InterPro" id="IPR001216">
    <property type="entry name" value="P-phosphate_BS"/>
</dbReference>
<keyword evidence="12" id="KW-1185">Reference proteome</keyword>
<dbReference type="InterPro" id="IPR001926">
    <property type="entry name" value="TrpB-like_PALP"/>
</dbReference>
<keyword evidence="6" id="KW-0663">Pyridoxal phosphate</keyword>
<feature type="domain" description="Tryptophan synthase beta chain-like PALP" evidence="10">
    <location>
        <begin position="18"/>
        <end position="301"/>
    </location>
</feature>
<dbReference type="PANTHER" id="PTHR10314">
    <property type="entry name" value="CYSTATHIONINE BETA-SYNTHASE"/>
    <property type="match status" value="1"/>
</dbReference>
<comment type="cofactor">
    <cofactor evidence="1">
        <name>pyridoxal 5'-phosphate</name>
        <dbReference type="ChEBI" id="CHEBI:597326"/>
    </cofactor>
</comment>
<dbReference type="AlphaFoldDB" id="A0A4Q1SHM9"/>
<dbReference type="RefSeq" id="WP_129206846.1">
    <property type="nucleotide sequence ID" value="NZ_BMGU01000001.1"/>
</dbReference>
<evidence type="ECO:0000256" key="6">
    <source>
        <dbReference type="ARBA" id="ARBA00022898"/>
    </source>
</evidence>
<dbReference type="InterPro" id="IPR036052">
    <property type="entry name" value="TrpB-like_PALP_sf"/>
</dbReference>
<evidence type="ECO:0000313" key="11">
    <source>
        <dbReference type="EMBL" id="RXS97066.1"/>
    </source>
</evidence>
<protein>
    <recommendedName>
        <fullName evidence="3">Cysteine synthase</fullName>
    </recommendedName>
    <alternativeName>
        <fullName evidence="8">O-acetylserine (thiol)-lyase</fullName>
    </alternativeName>
    <alternativeName>
        <fullName evidence="9">O-acetylserine sulfhydrylase</fullName>
    </alternativeName>
</protein>
<dbReference type="Pfam" id="PF00291">
    <property type="entry name" value="PALP"/>
    <property type="match status" value="1"/>
</dbReference>
<dbReference type="SUPFAM" id="SSF53686">
    <property type="entry name" value="Tryptophan synthase beta subunit-like PLP-dependent enzymes"/>
    <property type="match status" value="1"/>
</dbReference>
<keyword evidence="4" id="KW-0028">Amino-acid biosynthesis</keyword>
<dbReference type="InterPro" id="IPR050214">
    <property type="entry name" value="Cys_Synth/Cystath_Beta-Synth"/>
</dbReference>
<comment type="caution">
    <text evidence="11">The sequence shown here is derived from an EMBL/GenBank/DDBJ whole genome shotgun (WGS) entry which is preliminary data.</text>
</comment>
<dbReference type="Proteomes" id="UP000290253">
    <property type="component" value="Unassembled WGS sequence"/>
</dbReference>
<evidence type="ECO:0000313" key="12">
    <source>
        <dbReference type="Proteomes" id="UP000290253"/>
    </source>
</evidence>